<name>A0A9P0PVI2_ACAOB</name>
<dbReference type="EMBL" id="CAKOFQ010007412">
    <property type="protein sequence ID" value="CAH2000554.1"/>
    <property type="molecule type" value="Genomic_DNA"/>
</dbReference>
<keyword evidence="2" id="KW-1185">Reference proteome</keyword>
<evidence type="ECO:0000313" key="1">
    <source>
        <dbReference type="EMBL" id="CAH2000554.1"/>
    </source>
</evidence>
<dbReference type="Proteomes" id="UP001152888">
    <property type="component" value="Unassembled WGS sequence"/>
</dbReference>
<sequence length="11" mass="1279">MVTEELLESTK</sequence>
<proteinExistence type="predicted"/>
<evidence type="ECO:0000313" key="2">
    <source>
        <dbReference type="Proteomes" id="UP001152888"/>
    </source>
</evidence>
<organism evidence="1 2">
    <name type="scientific">Acanthoscelides obtectus</name>
    <name type="common">Bean weevil</name>
    <name type="synonym">Bruchus obtectus</name>
    <dbReference type="NCBI Taxonomy" id="200917"/>
    <lineage>
        <taxon>Eukaryota</taxon>
        <taxon>Metazoa</taxon>
        <taxon>Ecdysozoa</taxon>
        <taxon>Arthropoda</taxon>
        <taxon>Hexapoda</taxon>
        <taxon>Insecta</taxon>
        <taxon>Pterygota</taxon>
        <taxon>Neoptera</taxon>
        <taxon>Endopterygota</taxon>
        <taxon>Coleoptera</taxon>
        <taxon>Polyphaga</taxon>
        <taxon>Cucujiformia</taxon>
        <taxon>Chrysomeloidea</taxon>
        <taxon>Chrysomelidae</taxon>
        <taxon>Bruchinae</taxon>
        <taxon>Bruchini</taxon>
        <taxon>Acanthoscelides</taxon>
    </lineage>
</organism>
<reference evidence="1" key="1">
    <citation type="submission" date="2022-03" db="EMBL/GenBank/DDBJ databases">
        <authorList>
            <person name="Sayadi A."/>
        </authorList>
    </citation>
    <scope>NUCLEOTIDE SEQUENCE</scope>
</reference>
<protein>
    <submittedName>
        <fullName evidence="1">Uncharacterized protein</fullName>
    </submittedName>
</protein>
<gene>
    <name evidence="1" type="ORF">ACAOBT_LOCUS25637</name>
</gene>
<accession>A0A9P0PVI2</accession>
<comment type="caution">
    <text evidence="1">The sequence shown here is derived from an EMBL/GenBank/DDBJ whole genome shotgun (WGS) entry which is preliminary data.</text>
</comment>